<keyword evidence="3" id="KW-0472">Membrane</keyword>
<keyword evidence="3" id="KW-1133">Transmembrane helix</keyword>
<evidence type="ECO:0000313" key="5">
    <source>
        <dbReference type="EMBL" id="THV40168.1"/>
    </source>
</evidence>
<feature type="active site" description="Nucleophile" evidence="1">
    <location>
        <position position="104"/>
    </location>
</feature>
<proteinExistence type="predicted"/>
<dbReference type="Pfam" id="PF13472">
    <property type="entry name" value="Lipase_GDSL_2"/>
    <property type="match status" value="1"/>
</dbReference>
<dbReference type="InterPro" id="IPR013830">
    <property type="entry name" value="SGNH_hydro"/>
</dbReference>
<dbReference type="AlphaFoldDB" id="A0A4S8Q7F1"/>
<name>A0A4S8Q7F1_9ACTN</name>
<dbReference type="InterPro" id="IPR036514">
    <property type="entry name" value="SGNH_hydro_sf"/>
</dbReference>
<evidence type="ECO:0000313" key="6">
    <source>
        <dbReference type="Proteomes" id="UP000308760"/>
    </source>
</evidence>
<evidence type="ECO:0000256" key="2">
    <source>
        <dbReference type="PIRSR" id="PIRSR637460-2"/>
    </source>
</evidence>
<feature type="transmembrane region" description="Helical" evidence="3">
    <location>
        <begin position="61"/>
        <end position="83"/>
    </location>
</feature>
<dbReference type="InterPro" id="IPR037460">
    <property type="entry name" value="SEST-like"/>
</dbReference>
<dbReference type="GO" id="GO:0019433">
    <property type="term" value="P:triglyceride catabolic process"/>
    <property type="evidence" value="ECO:0007669"/>
    <property type="project" value="TreeGrafter"/>
</dbReference>
<dbReference type="CDD" id="cd01823">
    <property type="entry name" value="SEST_like"/>
    <property type="match status" value="1"/>
</dbReference>
<protein>
    <submittedName>
        <fullName evidence="5">SGNH/GDSL hydrolase family protein</fullName>
    </submittedName>
</protein>
<organism evidence="5 6">
    <name type="scientific">Glycomyces buryatensis</name>
    <dbReference type="NCBI Taxonomy" id="2570927"/>
    <lineage>
        <taxon>Bacteria</taxon>
        <taxon>Bacillati</taxon>
        <taxon>Actinomycetota</taxon>
        <taxon>Actinomycetes</taxon>
        <taxon>Glycomycetales</taxon>
        <taxon>Glycomycetaceae</taxon>
        <taxon>Glycomyces</taxon>
    </lineage>
</organism>
<dbReference type="EMBL" id="STGY01000057">
    <property type="protein sequence ID" value="THV40168.1"/>
    <property type="molecule type" value="Genomic_DNA"/>
</dbReference>
<feature type="disulfide bond" evidence="2">
    <location>
        <begin position="120"/>
        <end position="144"/>
    </location>
</feature>
<dbReference type="PANTHER" id="PTHR37981">
    <property type="entry name" value="LIPASE 2"/>
    <property type="match status" value="1"/>
</dbReference>
<keyword evidence="5" id="KW-0378">Hydrolase</keyword>
<feature type="disulfide bond" evidence="2">
    <location>
        <begin position="242"/>
        <end position="291"/>
    </location>
</feature>
<feature type="disulfide bond" evidence="2">
    <location>
        <begin position="185"/>
        <end position="193"/>
    </location>
</feature>
<dbReference type="SUPFAM" id="SSF52266">
    <property type="entry name" value="SGNH hydrolase"/>
    <property type="match status" value="1"/>
</dbReference>
<sequence length="327" mass="34245">MFSRAGRRIGGRQFEVRPGLPGVYTIAGIIRCARPGHRRTLRSEISVFQRSVFPRDAKPRWALRALAAAGVVALAGAAAFGVASFSHQATADITAEEYVALGDSYVAGAGAGDYIDDDACRRSENAYPKLAAVELGEELRFDACSGAETIDVVENQLTHLDDSTAHVSIGVGGNDIGFSAIMSACSGTDDDACASAIESAEAATTDVLPASLDDLYTQVAAEAGNAMIVVVGYPHLFDGTTCDATVGITPEEQAALNDLADLLNATTAEVAEAHGFPFADPREAFADHAICSEDPWLLGHVTDEASFHPNAAGQAGYAEVVLDYPYE</sequence>
<keyword evidence="6" id="KW-1185">Reference proteome</keyword>
<dbReference type="PANTHER" id="PTHR37981:SF1">
    <property type="entry name" value="SGNH HYDROLASE-TYPE ESTERASE DOMAIN-CONTAINING PROTEIN"/>
    <property type="match status" value="1"/>
</dbReference>
<feature type="domain" description="SGNH hydrolase-type esterase" evidence="4">
    <location>
        <begin position="100"/>
        <end position="315"/>
    </location>
</feature>
<dbReference type="GO" id="GO:0004806">
    <property type="term" value="F:triacylglycerol lipase activity"/>
    <property type="evidence" value="ECO:0007669"/>
    <property type="project" value="TreeGrafter"/>
</dbReference>
<reference evidence="5 6" key="2">
    <citation type="submission" date="2019-05" db="EMBL/GenBank/DDBJ databases">
        <title>Glycomyces buryatensis sp. nov.</title>
        <authorList>
            <person name="Nikitina E."/>
        </authorList>
    </citation>
    <scope>NUCLEOTIDE SEQUENCE [LARGE SCALE GENOMIC DNA]</scope>
    <source>
        <strain evidence="5 6">18</strain>
    </source>
</reference>
<evidence type="ECO:0000259" key="4">
    <source>
        <dbReference type="Pfam" id="PF13472"/>
    </source>
</evidence>
<evidence type="ECO:0000256" key="1">
    <source>
        <dbReference type="PIRSR" id="PIRSR637460-1"/>
    </source>
</evidence>
<gene>
    <name evidence="5" type="ORF">FAB82_15845</name>
</gene>
<comment type="caution">
    <text evidence="5">The sequence shown here is derived from an EMBL/GenBank/DDBJ whole genome shotgun (WGS) entry which is preliminary data.</text>
</comment>
<keyword evidence="2" id="KW-1015">Disulfide bond</keyword>
<dbReference type="Proteomes" id="UP000308760">
    <property type="component" value="Unassembled WGS sequence"/>
</dbReference>
<reference evidence="6" key="1">
    <citation type="submission" date="2019-04" db="EMBL/GenBank/DDBJ databases">
        <title>Nocardioides xinjiangensis sp. nov.</title>
        <authorList>
            <person name="Liu S."/>
        </authorList>
    </citation>
    <scope>NUCLEOTIDE SEQUENCE [LARGE SCALE GENOMIC DNA]</scope>
    <source>
        <strain evidence="6">18</strain>
    </source>
</reference>
<dbReference type="OrthoDB" id="5503950at2"/>
<accession>A0A4S8Q7F1</accession>
<keyword evidence="3" id="KW-0812">Transmembrane</keyword>
<feature type="active site" evidence="1">
    <location>
        <position position="308"/>
    </location>
</feature>
<evidence type="ECO:0000256" key="3">
    <source>
        <dbReference type="SAM" id="Phobius"/>
    </source>
</evidence>
<dbReference type="Gene3D" id="3.40.50.1110">
    <property type="entry name" value="SGNH hydrolase"/>
    <property type="match status" value="1"/>
</dbReference>